<keyword evidence="2" id="KW-1185">Reference proteome</keyword>
<protein>
    <submittedName>
        <fullName evidence="1">Uncharacterized protein</fullName>
    </submittedName>
</protein>
<dbReference type="Proteomes" id="UP000410492">
    <property type="component" value="Unassembled WGS sequence"/>
</dbReference>
<sequence>MFASLGLYAKFGKTLLQAGWPSGSRYAFCASCCDFASGPKSLWQSRNISKIRSRRSEIELKTCQMK</sequence>
<evidence type="ECO:0000313" key="1">
    <source>
        <dbReference type="EMBL" id="VEN40370.1"/>
    </source>
</evidence>
<gene>
    <name evidence="1" type="ORF">CALMAC_LOCUS4554</name>
</gene>
<dbReference type="EMBL" id="CAACVG010006528">
    <property type="protein sequence ID" value="VEN40370.1"/>
    <property type="molecule type" value="Genomic_DNA"/>
</dbReference>
<proteinExistence type="predicted"/>
<reference evidence="1 2" key="1">
    <citation type="submission" date="2019-01" db="EMBL/GenBank/DDBJ databases">
        <authorList>
            <person name="Sayadi A."/>
        </authorList>
    </citation>
    <scope>NUCLEOTIDE SEQUENCE [LARGE SCALE GENOMIC DNA]</scope>
</reference>
<name>A0A653BY05_CALMS</name>
<organism evidence="1 2">
    <name type="scientific">Callosobruchus maculatus</name>
    <name type="common">Southern cowpea weevil</name>
    <name type="synonym">Pulse bruchid</name>
    <dbReference type="NCBI Taxonomy" id="64391"/>
    <lineage>
        <taxon>Eukaryota</taxon>
        <taxon>Metazoa</taxon>
        <taxon>Ecdysozoa</taxon>
        <taxon>Arthropoda</taxon>
        <taxon>Hexapoda</taxon>
        <taxon>Insecta</taxon>
        <taxon>Pterygota</taxon>
        <taxon>Neoptera</taxon>
        <taxon>Endopterygota</taxon>
        <taxon>Coleoptera</taxon>
        <taxon>Polyphaga</taxon>
        <taxon>Cucujiformia</taxon>
        <taxon>Chrysomeloidea</taxon>
        <taxon>Chrysomelidae</taxon>
        <taxon>Bruchinae</taxon>
        <taxon>Bruchini</taxon>
        <taxon>Callosobruchus</taxon>
    </lineage>
</organism>
<dbReference type="AlphaFoldDB" id="A0A653BY05"/>
<evidence type="ECO:0000313" key="2">
    <source>
        <dbReference type="Proteomes" id="UP000410492"/>
    </source>
</evidence>
<accession>A0A653BY05</accession>